<accession>A0AAD8JY60</accession>
<proteinExistence type="predicted"/>
<dbReference type="EMBL" id="JAUHHV010000009">
    <property type="protein sequence ID" value="KAK1411983.1"/>
    <property type="molecule type" value="Genomic_DNA"/>
</dbReference>
<gene>
    <name evidence="1" type="ORF">QVD17_32884</name>
</gene>
<evidence type="ECO:0000313" key="1">
    <source>
        <dbReference type="EMBL" id="KAK1411983.1"/>
    </source>
</evidence>
<sequence>MPIMREPWEFKRWDYGKKKKKRNAKIISGPVSLPARCNGRYYPWWELKALLYIRIFEKRRKKEEEDAYITTNPLNPYNTSTAVTLISQFIHFTNSLSINLRYSQLHFTAAVQNPNY</sequence>
<protein>
    <submittedName>
        <fullName evidence="1">Uncharacterized protein</fullName>
    </submittedName>
</protein>
<comment type="caution">
    <text evidence="1">The sequence shown here is derived from an EMBL/GenBank/DDBJ whole genome shotgun (WGS) entry which is preliminary data.</text>
</comment>
<keyword evidence="2" id="KW-1185">Reference proteome</keyword>
<name>A0AAD8JY60_TARER</name>
<evidence type="ECO:0000313" key="2">
    <source>
        <dbReference type="Proteomes" id="UP001229421"/>
    </source>
</evidence>
<dbReference type="Proteomes" id="UP001229421">
    <property type="component" value="Unassembled WGS sequence"/>
</dbReference>
<dbReference type="AlphaFoldDB" id="A0AAD8JY60"/>
<reference evidence="1" key="1">
    <citation type="journal article" date="2023" name="bioRxiv">
        <title>Improved chromosome-level genome assembly for marigold (Tagetes erecta).</title>
        <authorList>
            <person name="Jiang F."/>
            <person name="Yuan L."/>
            <person name="Wang S."/>
            <person name="Wang H."/>
            <person name="Xu D."/>
            <person name="Wang A."/>
            <person name="Fan W."/>
        </authorList>
    </citation>
    <scope>NUCLEOTIDE SEQUENCE</scope>
    <source>
        <strain evidence="1">WSJ</strain>
        <tissue evidence="1">Leaf</tissue>
    </source>
</reference>
<organism evidence="1 2">
    <name type="scientific">Tagetes erecta</name>
    <name type="common">African marigold</name>
    <dbReference type="NCBI Taxonomy" id="13708"/>
    <lineage>
        <taxon>Eukaryota</taxon>
        <taxon>Viridiplantae</taxon>
        <taxon>Streptophyta</taxon>
        <taxon>Embryophyta</taxon>
        <taxon>Tracheophyta</taxon>
        <taxon>Spermatophyta</taxon>
        <taxon>Magnoliopsida</taxon>
        <taxon>eudicotyledons</taxon>
        <taxon>Gunneridae</taxon>
        <taxon>Pentapetalae</taxon>
        <taxon>asterids</taxon>
        <taxon>campanulids</taxon>
        <taxon>Asterales</taxon>
        <taxon>Asteraceae</taxon>
        <taxon>Asteroideae</taxon>
        <taxon>Heliantheae alliance</taxon>
        <taxon>Tageteae</taxon>
        <taxon>Tagetes</taxon>
    </lineage>
</organism>